<feature type="compositionally biased region" description="Low complexity" evidence="7">
    <location>
        <begin position="166"/>
        <end position="186"/>
    </location>
</feature>
<dbReference type="Pfam" id="PF09271">
    <property type="entry name" value="LAG1-DNAbind"/>
    <property type="match status" value="2"/>
</dbReference>
<keyword evidence="3" id="KW-0805">Transcription regulation</keyword>
<organism evidence="10 11">
    <name type="scientific">Podila minutissima</name>
    <dbReference type="NCBI Taxonomy" id="64525"/>
    <lineage>
        <taxon>Eukaryota</taxon>
        <taxon>Fungi</taxon>
        <taxon>Fungi incertae sedis</taxon>
        <taxon>Mucoromycota</taxon>
        <taxon>Mortierellomycotina</taxon>
        <taxon>Mortierellomycetes</taxon>
        <taxon>Mortierellales</taxon>
        <taxon>Mortierellaceae</taxon>
        <taxon>Podila</taxon>
    </lineage>
</organism>
<evidence type="ECO:0000256" key="7">
    <source>
        <dbReference type="SAM" id="MobiDB-lite"/>
    </source>
</evidence>
<evidence type="ECO:0000256" key="6">
    <source>
        <dbReference type="ARBA" id="ARBA00023242"/>
    </source>
</evidence>
<accession>A0A9P5SPS1</accession>
<evidence type="ECO:0000313" key="11">
    <source>
        <dbReference type="Proteomes" id="UP000696485"/>
    </source>
</evidence>
<evidence type="ECO:0000256" key="2">
    <source>
        <dbReference type="ARBA" id="ARBA00009704"/>
    </source>
</evidence>
<reference evidence="10" key="1">
    <citation type="journal article" date="2020" name="Fungal Divers.">
        <title>Resolving the Mortierellaceae phylogeny through synthesis of multi-gene phylogenetics and phylogenomics.</title>
        <authorList>
            <person name="Vandepol N."/>
            <person name="Liber J."/>
            <person name="Desiro A."/>
            <person name="Na H."/>
            <person name="Kennedy M."/>
            <person name="Barry K."/>
            <person name="Grigoriev I.V."/>
            <person name="Miller A.N."/>
            <person name="O'Donnell K."/>
            <person name="Stajich J.E."/>
            <person name="Bonito G."/>
        </authorList>
    </citation>
    <scope>NUCLEOTIDE SEQUENCE</scope>
    <source>
        <strain evidence="10">NVP1</strain>
    </source>
</reference>
<keyword evidence="4" id="KW-0238">DNA-binding</keyword>
<evidence type="ECO:0000256" key="3">
    <source>
        <dbReference type="ARBA" id="ARBA00023015"/>
    </source>
</evidence>
<keyword evidence="6" id="KW-0539">Nucleus</keyword>
<feature type="compositionally biased region" description="Low complexity" evidence="7">
    <location>
        <begin position="59"/>
        <end position="73"/>
    </location>
</feature>
<sequence>MRPPFPSAAQAYAESIDSATSSRHHPNARLTILPLPSLSALYPMEHHNTLNASSHDPRSSTSSSSSPSNTSDQSYRRQAHHRQQPSYQSYDARYQKNPSSSSSSSSSTIPAPARNTASTSDTESQSQSQSQSKPASHEYLGTNMESLLNAIEVHPTLYAHSEASRRSSTPFSTSSPASSAPNNPSPKTFGSASPSPTAATLEYSNHSHKCTRASTSPSLRRMSISHLVDDIPYRDSAACEPTLEDNRPRLKPMVPRASSPRFEDSHKRKWSSDSIDDDRNNKIRLSIQDHVAAKALESFNMSSVSTGLSTVARSSEPTFSTRPQMTTITCYHASVAQKSYGAEKRFLCPPPTVHIDAPFDESFFGLSNRPQIAMSVICEAGENSLGQRSILEDDRSCAFRFLYVSGTAKAKSFQLKLEIYGRACLPNGFLSPEDPTADAEAPEPFAMFESAPVAIISKPSKKTAKARNVSSCILAGSLVSLFNRINSQTVRTKYMAVDGDSLCAKSASWSAFTISIVSNGPSSPPARGSQKSHHRQQAQPTATPITYGAEIILTESATGIQSDRLVVCKVENGRILEGAVGPICQMQKVALKSLERSTESEPVYLGALGEEHQGGRFLDHGVSTTTTLKYQPSQMVEGAKPGSDDFLCWTIVGISKFEYSYFESLPSSSSPRPDEAPVGHTITPFPTLLKEPVYNPVSQALELSVSNFYSLDNKPMQIWLGSVGPLTTHIIRSHLSSPTQDQTTVLVDLPGGQASHIGTNKATPLLFVRPLDGITYDSRAKVTFHGPEETDRWTVQML</sequence>
<dbReference type="PANTHER" id="PTHR10665">
    <property type="entry name" value="RECOMBINING BINDING PROTEIN SUPPRESSOR OF HAIRLESS"/>
    <property type="match status" value="1"/>
</dbReference>
<dbReference type="InterPro" id="IPR040159">
    <property type="entry name" value="CLS_fam"/>
</dbReference>
<feature type="compositionally biased region" description="Polar residues" evidence="7">
    <location>
        <begin position="188"/>
        <end position="204"/>
    </location>
</feature>
<dbReference type="Proteomes" id="UP000696485">
    <property type="component" value="Unassembled WGS sequence"/>
</dbReference>
<dbReference type="AlphaFoldDB" id="A0A9P5SPS1"/>
<evidence type="ECO:0000256" key="1">
    <source>
        <dbReference type="ARBA" id="ARBA00004123"/>
    </source>
</evidence>
<keyword evidence="5" id="KW-0804">Transcription</keyword>
<dbReference type="InterPro" id="IPR015350">
    <property type="entry name" value="Beta-trefoil_DNA-bd_dom"/>
</dbReference>
<dbReference type="SMART" id="SM01267">
    <property type="entry name" value="LAG1_DNAbind"/>
    <property type="match status" value="1"/>
</dbReference>
<dbReference type="Pfam" id="PF09270">
    <property type="entry name" value="BTD"/>
    <property type="match status" value="1"/>
</dbReference>
<dbReference type="Gene3D" id="2.60.40.1450">
    <property type="entry name" value="LAG1, DNA binding domain"/>
    <property type="match status" value="1"/>
</dbReference>
<dbReference type="InterPro" id="IPR015351">
    <property type="entry name" value="RBP-J/Cbf11/Cbf12_DNA-bd"/>
</dbReference>
<dbReference type="InterPro" id="IPR037095">
    <property type="entry name" value="RBP-J/Cbf11_DNA-bd_sf"/>
</dbReference>
<dbReference type="GO" id="GO:0005634">
    <property type="term" value="C:nucleus"/>
    <property type="evidence" value="ECO:0007669"/>
    <property type="project" value="UniProtKB-SubCell"/>
</dbReference>
<evidence type="ECO:0000259" key="9">
    <source>
        <dbReference type="SMART" id="SM01268"/>
    </source>
</evidence>
<evidence type="ECO:0000256" key="5">
    <source>
        <dbReference type="ARBA" id="ARBA00023163"/>
    </source>
</evidence>
<dbReference type="SUPFAM" id="SSF110217">
    <property type="entry name" value="DNA-binding protein LAG-1 (CSL)"/>
    <property type="match status" value="1"/>
</dbReference>
<dbReference type="InterPro" id="IPR008967">
    <property type="entry name" value="p53-like_TF_DNA-bd_sf"/>
</dbReference>
<keyword evidence="11" id="KW-1185">Reference proteome</keyword>
<feature type="region of interest" description="Disordered" evidence="7">
    <location>
        <begin position="48"/>
        <end position="136"/>
    </location>
</feature>
<name>A0A9P5SPS1_9FUNG</name>
<evidence type="ECO:0000259" key="8">
    <source>
        <dbReference type="SMART" id="SM01267"/>
    </source>
</evidence>
<gene>
    <name evidence="10" type="ORF">BG006_001672</name>
</gene>
<feature type="domain" description="Beta-trefoil DNA-binding" evidence="9">
    <location>
        <begin position="471"/>
        <end position="649"/>
    </location>
</feature>
<comment type="caution">
    <text evidence="10">The sequence shown here is derived from an EMBL/GenBank/DDBJ whole genome shotgun (WGS) entry which is preliminary data.</text>
</comment>
<feature type="region of interest" description="Disordered" evidence="7">
    <location>
        <begin position="520"/>
        <end position="541"/>
    </location>
</feature>
<dbReference type="GO" id="GO:0000978">
    <property type="term" value="F:RNA polymerase II cis-regulatory region sequence-specific DNA binding"/>
    <property type="evidence" value="ECO:0007669"/>
    <property type="project" value="InterPro"/>
</dbReference>
<feature type="domain" description="RBP-J/Cbf11/Cbf12 DNA binding" evidence="8">
    <location>
        <begin position="327"/>
        <end position="470"/>
    </location>
</feature>
<evidence type="ECO:0000313" key="10">
    <source>
        <dbReference type="EMBL" id="KAF9334697.1"/>
    </source>
</evidence>
<feature type="region of interest" description="Disordered" evidence="7">
    <location>
        <begin position="242"/>
        <end position="275"/>
    </location>
</feature>
<protein>
    <submittedName>
        <fullName evidence="10">Uncharacterized protein</fullName>
    </submittedName>
</protein>
<evidence type="ECO:0000256" key="4">
    <source>
        <dbReference type="ARBA" id="ARBA00023125"/>
    </source>
</evidence>
<dbReference type="InterPro" id="IPR036358">
    <property type="entry name" value="BTD_sf"/>
</dbReference>
<dbReference type="GO" id="GO:0001228">
    <property type="term" value="F:DNA-binding transcription activator activity, RNA polymerase II-specific"/>
    <property type="evidence" value="ECO:0007669"/>
    <property type="project" value="InterPro"/>
</dbReference>
<dbReference type="EMBL" id="JAAAUY010000134">
    <property type="protein sequence ID" value="KAF9334697.1"/>
    <property type="molecule type" value="Genomic_DNA"/>
</dbReference>
<comment type="similarity">
    <text evidence="2">Belongs to the Su(H) family.</text>
</comment>
<feature type="region of interest" description="Disordered" evidence="7">
    <location>
        <begin position="160"/>
        <end position="218"/>
    </location>
</feature>
<proteinExistence type="inferred from homology"/>
<comment type="subcellular location">
    <subcellularLocation>
        <location evidence="1">Nucleus</location>
    </subcellularLocation>
</comment>
<dbReference type="SMART" id="SM01268">
    <property type="entry name" value="BTD"/>
    <property type="match status" value="1"/>
</dbReference>
<dbReference type="Gene3D" id="2.80.10.50">
    <property type="match status" value="1"/>
</dbReference>
<dbReference type="SUPFAM" id="SSF49417">
    <property type="entry name" value="p53-like transcription factors"/>
    <property type="match status" value="1"/>
</dbReference>
<feature type="region of interest" description="Disordered" evidence="7">
    <location>
        <begin position="1"/>
        <end position="27"/>
    </location>
</feature>